<proteinExistence type="predicted"/>
<feature type="compositionally biased region" description="Basic and acidic residues" evidence="1">
    <location>
        <begin position="188"/>
        <end position="202"/>
    </location>
</feature>
<evidence type="ECO:0000313" key="3">
    <source>
        <dbReference type="Proteomes" id="UP001287356"/>
    </source>
</evidence>
<dbReference type="AlphaFoldDB" id="A0AAE0KGR0"/>
<dbReference type="Proteomes" id="UP001287356">
    <property type="component" value="Unassembled WGS sequence"/>
</dbReference>
<feature type="region of interest" description="Disordered" evidence="1">
    <location>
        <begin position="178"/>
        <end position="202"/>
    </location>
</feature>
<evidence type="ECO:0000256" key="1">
    <source>
        <dbReference type="SAM" id="MobiDB-lite"/>
    </source>
</evidence>
<gene>
    <name evidence="2" type="ORF">B0T24DRAFT_664941</name>
</gene>
<organism evidence="2 3">
    <name type="scientific">Lasiosphaeria ovina</name>
    <dbReference type="NCBI Taxonomy" id="92902"/>
    <lineage>
        <taxon>Eukaryota</taxon>
        <taxon>Fungi</taxon>
        <taxon>Dikarya</taxon>
        <taxon>Ascomycota</taxon>
        <taxon>Pezizomycotina</taxon>
        <taxon>Sordariomycetes</taxon>
        <taxon>Sordariomycetidae</taxon>
        <taxon>Sordariales</taxon>
        <taxon>Lasiosphaeriaceae</taxon>
        <taxon>Lasiosphaeria</taxon>
    </lineage>
</organism>
<feature type="compositionally biased region" description="Low complexity" evidence="1">
    <location>
        <begin position="63"/>
        <end position="83"/>
    </location>
</feature>
<protein>
    <submittedName>
        <fullName evidence="2">Uncharacterized protein</fullName>
    </submittedName>
</protein>
<dbReference type="EMBL" id="JAULSN010000003">
    <property type="protein sequence ID" value="KAK3375832.1"/>
    <property type="molecule type" value="Genomic_DNA"/>
</dbReference>
<feature type="region of interest" description="Disordered" evidence="1">
    <location>
        <begin position="24"/>
        <end position="85"/>
    </location>
</feature>
<keyword evidence="3" id="KW-1185">Reference proteome</keyword>
<feature type="compositionally biased region" description="Polar residues" evidence="1">
    <location>
        <begin position="36"/>
        <end position="56"/>
    </location>
</feature>
<reference evidence="2" key="1">
    <citation type="journal article" date="2023" name="Mol. Phylogenet. Evol.">
        <title>Genome-scale phylogeny and comparative genomics of the fungal order Sordariales.</title>
        <authorList>
            <person name="Hensen N."/>
            <person name="Bonometti L."/>
            <person name="Westerberg I."/>
            <person name="Brannstrom I.O."/>
            <person name="Guillou S."/>
            <person name="Cros-Aarteil S."/>
            <person name="Calhoun S."/>
            <person name="Haridas S."/>
            <person name="Kuo A."/>
            <person name="Mondo S."/>
            <person name="Pangilinan J."/>
            <person name="Riley R."/>
            <person name="LaButti K."/>
            <person name="Andreopoulos B."/>
            <person name="Lipzen A."/>
            <person name="Chen C."/>
            <person name="Yan M."/>
            <person name="Daum C."/>
            <person name="Ng V."/>
            <person name="Clum A."/>
            <person name="Steindorff A."/>
            <person name="Ohm R.A."/>
            <person name="Martin F."/>
            <person name="Silar P."/>
            <person name="Natvig D.O."/>
            <person name="Lalanne C."/>
            <person name="Gautier V."/>
            <person name="Ament-Velasquez S.L."/>
            <person name="Kruys A."/>
            <person name="Hutchinson M.I."/>
            <person name="Powell A.J."/>
            <person name="Barry K."/>
            <person name="Miller A.N."/>
            <person name="Grigoriev I.V."/>
            <person name="Debuchy R."/>
            <person name="Gladieux P."/>
            <person name="Hiltunen Thoren M."/>
            <person name="Johannesson H."/>
        </authorList>
    </citation>
    <scope>NUCLEOTIDE SEQUENCE</scope>
    <source>
        <strain evidence="2">CBS 958.72</strain>
    </source>
</reference>
<comment type="caution">
    <text evidence="2">The sequence shown here is derived from an EMBL/GenBank/DDBJ whole genome shotgun (WGS) entry which is preliminary data.</text>
</comment>
<reference evidence="2" key="2">
    <citation type="submission" date="2023-06" db="EMBL/GenBank/DDBJ databases">
        <authorList>
            <consortium name="Lawrence Berkeley National Laboratory"/>
            <person name="Haridas S."/>
            <person name="Hensen N."/>
            <person name="Bonometti L."/>
            <person name="Westerberg I."/>
            <person name="Brannstrom I.O."/>
            <person name="Guillou S."/>
            <person name="Cros-Aarteil S."/>
            <person name="Calhoun S."/>
            <person name="Kuo A."/>
            <person name="Mondo S."/>
            <person name="Pangilinan J."/>
            <person name="Riley R."/>
            <person name="Labutti K."/>
            <person name="Andreopoulos B."/>
            <person name="Lipzen A."/>
            <person name="Chen C."/>
            <person name="Yanf M."/>
            <person name="Daum C."/>
            <person name="Ng V."/>
            <person name="Clum A."/>
            <person name="Steindorff A."/>
            <person name="Ohm R."/>
            <person name="Martin F."/>
            <person name="Silar P."/>
            <person name="Natvig D."/>
            <person name="Lalanne C."/>
            <person name="Gautier V."/>
            <person name="Ament-Velasquez S.L."/>
            <person name="Kruys A."/>
            <person name="Hutchinson M.I."/>
            <person name="Powell A.J."/>
            <person name="Barry K."/>
            <person name="Miller A.N."/>
            <person name="Grigoriev I.V."/>
            <person name="Debuchy R."/>
            <person name="Gladieux P."/>
            <person name="Thoren M.H."/>
            <person name="Johannesson H."/>
        </authorList>
    </citation>
    <scope>NUCLEOTIDE SEQUENCE</scope>
    <source>
        <strain evidence="2">CBS 958.72</strain>
    </source>
</reference>
<accession>A0AAE0KGR0</accession>
<evidence type="ECO:0000313" key="2">
    <source>
        <dbReference type="EMBL" id="KAK3375832.1"/>
    </source>
</evidence>
<feature type="region of interest" description="Disordered" evidence="1">
    <location>
        <begin position="111"/>
        <end position="154"/>
    </location>
</feature>
<sequence length="248" mass="26626">MHSRGLRQRAKLFLRRTVLRSKAAPPIGAGADGNGDINTNNSGNIDSNAHNQNNGNPDGKAHASNSGNADINGNAAAGGPAPATTKWQAGTVTEQHNNSHLAQRFGKNLAHGDQIAGDDDDDNENWSIENNDDRTPQHADSYYDQGGKQTPDHTGAKDAIALAVLAPEKTLRVVHEEDDDVPPVARHQTREEKGQEAAREYVPRLIKVPPTPPKRSSSLYATASQSAVFFAVMTPGGLETIFEEDNEE</sequence>
<name>A0AAE0KGR0_9PEZI</name>